<keyword evidence="2" id="KW-1133">Transmembrane helix</keyword>
<evidence type="ECO:0000313" key="4">
    <source>
        <dbReference type="Proteomes" id="UP000646827"/>
    </source>
</evidence>
<dbReference type="EMBL" id="JAEPRB010000174">
    <property type="protein sequence ID" value="KAG2219562.1"/>
    <property type="molecule type" value="Genomic_DNA"/>
</dbReference>
<keyword evidence="2" id="KW-0812">Transmembrane</keyword>
<proteinExistence type="predicted"/>
<feature type="region of interest" description="Disordered" evidence="1">
    <location>
        <begin position="1"/>
        <end position="100"/>
    </location>
</feature>
<feature type="compositionally biased region" description="Polar residues" evidence="1">
    <location>
        <begin position="21"/>
        <end position="47"/>
    </location>
</feature>
<dbReference type="OrthoDB" id="2289831at2759"/>
<dbReference type="Proteomes" id="UP000646827">
    <property type="component" value="Unassembled WGS sequence"/>
</dbReference>
<feature type="transmembrane region" description="Helical" evidence="2">
    <location>
        <begin position="169"/>
        <end position="190"/>
    </location>
</feature>
<keyword evidence="2" id="KW-0472">Membrane</keyword>
<name>A0A8H7VHY2_9FUNG</name>
<reference evidence="3 4" key="1">
    <citation type="submission" date="2020-12" db="EMBL/GenBank/DDBJ databases">
        <title>Metabolic potential, ecology and presence of endohyphal bacteria is reflected in genomic diversity of Mucoromycotina.</title>
        <authorList>
            <person name="Muszewska A."/>
            <person name="Okrasinska A."/>
            <person name="Steczkiewicz K."/>
            <person name="Drgas O."/>
            <person name="Orlowska M."/>
            <person name="Perlinska-Lenart U."/>
            <person name="Aleksandrzak-Piekarczyk T."/>
            <person name="Szatraj K."/>
            <person name="Zielenkiewicz U."/>
            <person name="Pilsyk S."/>
            <person name="Malc E."/>
            <person name="Mieczkowski P."/>
            <person name="Kruszewska J.S."/>
            <person name="Biernat P."/>
            <person name="Pawlowska J."/>
        </authorList>
    </citation>
    <scope>NUCLEOTIDE SEQUENCE [LARGE SCALE GENOMIC DNA]</scope>
    <source>
        <strain evidence="3 4">CBS 142.35</strain>
    </source>
</reference>
<comment type="caution">
    <text evidence="3">The sequence shown here is derived from an EMBL/GenBank/DDBJ whole genome shotgun (WGS) entry which is preliminary data.</text>
</comment>
<dbReference type="AlphaFoldDB" id="A0A8H7VHY2"/>
<organism evidence="3 4">
    <name type="scientific">Circinella minor</name>
    <dbReference type="NCBI Taxonomy" id="1195481"/>
    <lineage>
        <taxon>Eukaryota</taxon>
        <taxon>Fungi</taxon>
        <taxon>Fungi incertae sedis</taxon>
        <taxon>Mucoromycota</taxon>
        <taxon>Mucoromycotina</taxon>
        <taxon>Mucoromycetes</taxon>
        <taxon>Mucorales</taxon>
        <taxon>Lichtheimiaceae</taxon>
        <taxon>Circinella</taxon>
    </lineage>
</organism>
<keyword evidence="4" id="KW-1185">Reference proteome</keyword>
<feature type="transmembrane region" description="Helical" evidence="2">
    <location>
        <begin position="210"/>
        <end position="230"/>
    </location>
</feature>
<evidence type="ECO:0000256" key="1">
    <source>
        <dbReference type="SAM" id="MobiDB-lite"/>
    </source>
</evidence>
<evidence type="ECO:0000256" key="2">
    <source>
        <dbReference type="SAM" id="Phobius"/>
    </source>
</evidence>
<dbReference type="PANTHER" id="PTHR34078:SF3">
    <property type="entry name" value="TRANSMEMBRANE PROTEIN"/>
    <property type="match status" value="1"/>
</dbReference>
<dbReference type="PANTHER" id="PTHR34078">
    <property type="entry name" value="EXPRESSED PROTEIN"/>
    <property type="match status" value="1"/>
</dbReference>
<accession>A0A8H7VHY2</accession>
<protein>
    <submittedName>
        <fullName evidence="3">Uncharacterized protein</fullName>
    </submittedName>
</protein>
<feature type="compositionally biased region" description="Low complexity" evidence="1">
    <location>
        <begin position="48"/>
        <end position="63"/>
    </location>
</feature>
<feature type="compositionally biased region" description="Basic and acidic residues" evidence="1">
    <location>
        <begin position="1"/>
        <end position="13"/>
    </location>
</feature>
<evidence type="ECO:0000313" key="3">
    <source>
        <dbReference type="EMBL" id="KAG2219562.1"/>
    </source>
</evidence>
<gene>
    <name evidence="3" type="ORF">INT45_013221</name>
</gene>
<sequence length="245" mass="28069">MTKPHNTPDHDEAPPPPYAESDNTAYNPAFMNSPSTQHHTQLHSPAHSSVGTSVVDSSSNPVSPTAPPLVSAPQQQQPQPPHEHSSPGLYPAVPPSPDPQYYQQFQQQQQHQYYQQQYYRQQQQQQHLQQQQQPQRYHYQSINIPIHHQYYQGGSVVRRRVMVDSSERGFPIAALFFLFGWFCPPFWVLGACCCSGSRNRYESWWGKANFIMAVMFIISSIVYSMIAITMGDWMVGMRLLNFSVE</sequence>